<keyword evidence="1" id="KW-0812">Transmembrane</keyword>
<proteinExistence type="predicted"/>
<dbReference type="AlphaFoldDB" id="A0A3N6N2F8"/>
<sequence length="69" mass="7195">MPAAFATAVDSETILVVVLVAIVATVHLLPDELPDSVGLSRENLLSLTGGVSIVYRGNRQSALGHRARG</sequence>
<keyword evidence="3" id="KW-1185">Reference proteome</keyword>
<keyword evidence="1" id="KW-1133">Transmembrane helix</keyword>
<gene>
    <name evidence="2" type="ORF">EA473_16940</name>
</gene>
<protein>
    <submittedName>
        <fullName evidence="2">Uncharacterized protein</fullName>
    </submittedName>
</protein>
<reference evidence="2 3" key="1">
    <citation type="submission" date="2018-10" db="EMBL/GenBank/DDBJ databases">
        <title>Natrarchaeobius chitinivorans gen. nov., sp. nov., and Natrarchaeobius haloalkaliphilus sp. nov., alkaliphilic, chitin-utilizing haloarchaea from hypersaline alkaline lakes.</title>
        <authorList>
            <person name="Sorokin D.Y."/>
            <person name="Elcheninov A.G."/>
            <person name="Kostrikina N.A."/>
            <person name="Bale N.J."/>
            <person name="Sinninghe Damste J.S."/>
            <person name="Khijniak T.V."/>
            <person name="Kublanov I.V."/>
            <person name="Toshchakov S.V."/>
        </authorList>
    </citation>
    <scope>NUCLEOTIDE SEQUENCE [LARGE SCALE GENOMIC DNA]</scope>
    <source>
        <strain evidence="2 3">AArcht4T</strain>
    </source>
</reference>
<evidence type="ECO:0000313" key="3">
    <source>
        <dbReference type="Proteomes" id="UP000282323"/>
    </source>
</evidence>
<name>A0A3N6N2F8_NATCH</name>
<evidence type="ECO:0000256" key="1">
    <source>
        <dbReference type="SAM" id="Phobius"/>
    </source>
</evidence>
<organism evidence="2 3">
    <name type="scientific">Natrarchaeobius chitinivorans</name>
    <dbReference type="NCBI Taxonomy" id="1679083"/>
    <lineage>
        <taxon>Archaea</taxon>
        <taxon>Methanobacteriati</taxon>
        <taxon>Methanobacteriota</taxon>
        <taxon>Stenosarchaea group</taxon>
        <taxon>Halobacteria</taxon>
        <taxon>Halobacteriales</taxon>
        <taxon>Natrialbaceae</taxon>
        <taxon>Natrarchaeobius</taxon>
    </lineage>
</organism>
<accession>A0A3N6N2F8</accession>
<comment type="caution">
    <text evidence="2">The sequence shown here is derived from an EMBL/GenBank/DDBJ whole genome shotgun (WGS) entry which is preliminary data.</text>
</comment>
<evidence type="ECO:0000313" key="2">
    <source>
        <dbReference type="EMBL" id="RQG92202.1"/>
    </source>
</evidence>
<dbReference type="RefSeq" id="WP_124196774.1">
    <property type="nucleotide sequence ID" value="NZ_REGA01000017.1"/>
</dbReference>
<keyword evidence="1" id="KW-0472">Membrane</keyword>
<dbReference type="EMBL" id="REGA01000017">
    <property type="protein sequence ID" value="RQG92202.1"/>
    <property type="molecule type" value="Genomic_DNA"/>
</dbReference>
<feature type="transmembrane region" description="Helical" evidence="1">
    <location>
        <begin position="12"/>
        <end position="30"/>
    </location>
</feature>
<dbReference type="Proteomes" id="UP000282323">
    <property type="component" value="Unassembled WGS sequence"/>
</dbReference>